<proteinExistence type="predicted"/>
<dbReference type="Proteomes" id="UP000249890">
    <property type="component" value="Chromosome"/>
</dbReference>
<keyword evidence="2" id="KW-1185">Reference proteome</keyword>
<dbReference type="RefSeq" id="WP_087914737.1">
    <property type="nucleotide sequence ID" value="NZ_CP021780.1"/>
</dbReference>
<accession>A0A2Z2KF54</accession>
<name>A0A2Z2KF54_9BACL</name>
<organism evidence="1 2">
    <name type="scientific">Paenibacillus donghaensis</name>
    <dbReference type="NCBI Taxonomy" id="414771"/>
    <lineage>
        <taxon>Bacteria</taxon>
        <taxon>Bacillati</taxon>
        <taxon>Bacillota</taxon>
        <taxon>Bacilli</taxon>
        <taxon>Bacillales</taxon>
        <taxon>Paenibacillaceae</taxon>
        <taxon>Paenibacillus</taxon>
    </lineage>
</organism>
<gene>
    <name evidence="1" type="ORF">B9T62_07910</name>
</gene>
<evidence type="ECO:0000313" key="2">
    <source>
        <dbReference type="Proteomes" id="UP000249890"/>
    </source>
</evidence>
<reference evidence="1 2" key="1">
    <citation type="submission" date="2017-06" db="EMBL/GenBank/DDBJ databases">
        <title>Complete genome sequence of Paenibacillus donghaensis KCTC 13049T isolated from East Sea sediment, South Korea.</title>
        <authorList>
            <person name="Jung B.K."/>
            <person name="Hong S.-J."/>
            <person name="Shin J.-H."/>
        </authorList>
    </citation>
    <scope>NUCLEOTIDE SEQUENCE [LARGE SCALE GENOMIC DNA]</scope>
    <source>
        <strain evidence="1 2">KCTC 13049</strain>
    </source>
</reference>
<dbReference type="EMBL" id="CP021780">
    <property type="protein sequence ID" value="ASA20719.1"/>
    <property type="molecule type" value="Genomic_DNA"/>
</dbReference>
<sequence>MLEERTVKSWKHRLKRLPMGKIALMLCAGLTALSLSFSLQLSATGSGTTATLSTNAAADSGPVLATVAPPATAAEFARSSVDKLAADAPFSSWKNAQLETYPLGPGTHSWLVNVMNGGQRVGYLIISAAADGGYVLSEYGAGTEGLPYSMTDLRRYLVQSALIPSSYSGTLDVTALYGPLLPVWKIKLGTETLYIHAAVPQVLPWGEQEAAKRLGAQTVVAPAITSFQPDAAPVRSTRSGGPDDPYADLSWLSAPKLSAAMAERLVSAIPPGGSLAYQAAGRNDSLGSPFMITGSQRWSTGAGQPAVSAAVMYAATGPGGRRYLPLAVLQQAGSLHLLPLQGPAVVGFRLQPPEEQ</sequence>
<protein>
    <submittedName>
        <fullName evidence="1">Uncharacterized protein</fullName>
    </submittedName>
</protein>
<dbReference type="KEGG" id="pdh:B9T62_07910"/>
<dbReference type="AlphaFoldDB" id="A0A2Z2KF54"/>
<dbReference type="OrthoDB" id="2475185at2"/>
<evidence type="ECO:0000313" key="1">
    <source>
        <dbReference type="EMBL" id="ASA20719.1"/>
    </source>
</evidence>